<evidence type="ECO:0000256" key="1">
    <source>
        <dbReference type="ARBA" id="ARBA00004613"/>
    </source>
</evidence>
<keyword evidence="7" id="KW-0325">Glycoprotein</keyword>
<feature type="domain" description="EGF-like" evidence="10">
    <location>
        <begin position="672"/>
        <end position="705"/>
    </location>
</feature>
<name>A0A443S913_9ACAR</name>
<dbReference type="GO" id="GO:0007399">
    <property type="term" value="P:nervous system development"/>
    <property type="evidence" value="ECO:0007669"/>
    <property type="project" value="UniProtKB-ARBA"/>
</dbReference>
<dbReference type="GO" id="GO:0005509">
    <property type="term" value="F:calcium ion binding"/>
    <property type="evidence" value="ECO:0007669"/>
    <property type="project" value="InterPro"/>
</dbReference>
<dbReference type="Gene3D" id="2.60.120.200">
    <property type="match status" value="2"/>
</dbReference>
<dbReference type="PROSITE" id="PS50026">
    <property type="entry name" value="EGF_3"/>
    <property type="match status" value="8"/>
</dbReference>
<keyword evidence="4" id="KW-0732">Signal</keyword>
<dbReference type="FunFam" id="2.10.25.10:FF:000045">
    <property type="entry name" value="Slit guidance ligand 2"/>
    <property type="match status" value="1"/>
</dbReference>
<dbReference type="CDD" id="cd00110">
    <property type="entry name" value="LamG"/>
    <property type="match status" value="2"/>
</dbReference>
<feature type="domain" description="Laminin G" evidence="9">
    <location>
        <begin position="497"/>
        <end position="676"/>
    </location>
</feature>
<dbReference type="SUPFAM" id="SSF57184">
    <property type="entry name" value="Growth factor receptor domain"/>
    <property type="match status" value="1"/>
</dbReference>
<feature type="disulfide bond" evidence="8">
    <location>
        <begin position="188"/>
        <end position="197"/>
    </location>
</feature>
<dbReference type="VEuPathDB" id="VectorBase:LDEU008145"/>
<comment type="caution">
    <text evidence="8">Lacks conserved residue(s) required for the propagation of feature annotation.</text>
</comment>
<feature type="domain" description="EGF-like" evidence="10">
    <location>
        <begin position="200"/>
        <end position="235"/>
    </location>
</feature>
<dbReference type="InterPro" id="IPR009030">
    <property type="entry name" value="Growth_fac_rcpt_cys_sf"/>
</dbReference>
<keyword evidence="13" id="KW-1185">Reference proteome</keyword>
<feature type="domain" description="EGF-like" evidence="10">
    <location>
        <begin position="320"/>
        <end position="361"/>
    </location>
</feature>
<dbReference type="PROSITE" id="PS01187">
    <property type="entry name" value="EGF_CA"/>
    <property type="match status" value="1"/>
</dbReference>
<reference evidence="12 13" key="1">
    <citation type="journal article" date="2018" name="Gigascience">
        <title>Genomes of trombidid mites reveal novel predicted allergens and laterally-transferred genes associated with secondary metabolism.</title>
        <authorList>
            <person name="Dong X."/>
            <person name="Chaisiri K."/>
            <person name="Xia D."/>
            <person name="Armstrong S.D."/>
            <person name="Fang Y."/>
            <person name="Donnelly M.J."/>
            <person name="Kadowaki T."/>
            <person name="McGarry J.W."/>
            <person name="Darby A.C."/>
            <person name="Makepeace B.L."/>
        </authorList>
    </citation>
    <scope>NUCLEOTIDE SEQUENCE [LARGE SCALE GENOMIC DNA]</scope>
    <source>
        <strain evidence="12">UoL-UT</strain>
    </source>
</reference>
<evidence type="ECO:0000256" key="7">
    <source>
        <dbReference type="ARBA" id="ARBA00023180"/>
    </source>
</evidence>
<evidence type="ECO:0000259" key="10">
    <source>
        <dbReference type="PROSITE" id="PS50026"/>
    </source>
</evidence>
<dbReference type="Pfam" id="PF12661">
    <property type="entry name" value="hEGF"/>
    <property type="match status" value="3"/>
</dbReference>
<dbReference type="SUPFAM" id="SSF57196">
    <property type="entry name" value="EGF/Laminin"/>
    <property type="match status" value="4"/>
</dbReference>
<dbReference type="SUPFAM" id="SSF49899">
    <property type="entry name" value="Concanavalin A-like lectins/glucanases"/>
    <property type="match status" value="2"/>
</dbReference>
<dbReference type="GO" id="GO:0048513">
    <property type="term" value="P:animal organ development"/>
    <property type="evidence" value="ECO:0007669"/>
    <property type="project" value="UniProtKB-ARBA"/>
</dbReference>
<dbReference type="InterPro" id="IPR000152">
    <property type="entry name" value="EGF-type_Asp/Asn_hydroxyl_site"/>
</dbReference>
<comment type="subcellular location">
    <subcellularLocation>
        <location evidence="1">Secreted</location>
    </subcellularLocation>
</comment>
<dbReference type="GO" id="GO:0016747">
    <property type="term" value="F:acyltransferase activity, transferring groups other than amino-acyl groups"/>
    <property type="evidence" value="ECO:0007669"/>
    <property type="project" value="InterPro"/>
</dbReference>
<feature type="domain" description="EGF-like" evidence="10">
    <location>
        <begin position="363"/>
        <end position="400"/>
    </location>
</feature>
<feature type="disulfide bond" evidence="8">
    <location>
        <begin position="204"/>
        <end position="214"/>
    </location>
</feature>
<feature type="disulfide bond" evidence="8">
    <location>
        <begin position="390"/>
        <end position="399"/>
    </location>
</feature>
<dbReference type="CDD" id="cd00054">
    <property type="entry name" value="EGF_CA"/>
    <property type="match status" value="6"/>
</dbReference>
<dbReference type="InterPro" id="IPR018097">
    <property type="entry name" value="EGF_Ca-bd_CS"/>
</dbReference>
<evidence type="ECO:0000256" key="4">
    <source>
        <dbReference type="ARBA" id="ARBA00022729"/>
    </source>
</evidence>
<evidence type="ECO:0000256" key="5">
    <source>
        <dbReference type="ARBA" id="ARBA00022737"/>
    </source>
</evidence>
<feature type="domain" description="Laminin G" evidence="9">
    <location>
        <begin position="754"/>
        <end position="943"/>
    </location>
</feature>
<dbReference type="Gene3D" id="2.10.25.10">
    <property type="entry name" value="Laminin"/>
    <property type="match status" value="8"/>
</dbReference>
<keyword evidence="6 8" id="KW-1015">Disulfide bond</keyword>
<proteinExistence type="predicted"/>
<dbReference type="AlphaFoldDB" id="A0A443S913"/>
<feature type="disulfide bond" evidence="8">
    <location>
        <begin position="735"/>
        <end position="744"/>
    </location>
</feature>
<dbReference type="PROSITE" id="PS50025">
    <property type="entry name" value="LAM_G_DOMAIN"/>
    <property type="match status" value="2"/>
</dbReference>
<evidence type="ECO:0000256" key="6">
    <source>
        <dbReference type="ARBA" id="ARBA00023157"/>
    </source>
</evidence>
<dbReference type="InterPro" id="IPR000182">
    <property type="entry name" value="GNAT_dom"/>
</dbReference>
<dbReference type="PROSITE" id="PS00022">
    <property type="entry name" value="EGF_1"/>
    <property type="match status" value="7"/>
</dbReference>
<dbReference type="InterPro" id="IPR013320">
    <property type="entry name" value="ConA-like_dom_sf"/>
</dbReference>
<feature type="disulfide bond" evidence="8">
    <location>
        <begin position="308"/>
        <end position="317"/>
    </location>
</feature>
<dbReference type="PANTHER" id="PTHR12916:SF4">
    <property type="entry name" value="UNINFLATABLE, ISOFORM C"/>
    <property type="match status" value="1"/>
</dbReference>
<feature type="disulfide bond" evidence="8">
    <location>
        <begin position="351"/>
        <end position="360"/>
    </location>
</feature>
<feature type="domain" description="N-acetyltransferase" evidence="11">
    <location>
        <begin position="1"/>
        <end position="145"/>
    </location>
</feature>
<dbReference type="SMART" id="SM00282">
    <property type="entry name" value="LamG"/>
    <property type="match status" value="2"/>
</dbReference>
<dbReference type="CDD" id="cd04301">
    <property type="entry name" value="NAT_SF"/>
    <property type="match status" value="1"/>
</dbReference>
<dbReference type="InterPro" id="IPR000742">
    <property type="entry name" value="EGF"/>
</dbReference>
<dbReference type="SMART" id="SM00179">
    <property type="entry name" value="EGF_CA"/>
    <property type="match status" value="6"/>
</dbReference>
<feature type="disulfide bond" evidence="8">
    <location>
        <begin position="270"/>
        <end position="279"/>
    </location>
</feature>
<feature type="domain" description="EGF-like" evidence="10">
    <location>
        <begin position="708"/>
        <end position="745"/>
    </location>
</feature>
<feature type="domain" description="EGF-like" evidence="10">
    <location>
        <begin position="237"/>
        <end position="280"/>
    </location>
</feature>
<keyword evidence="3 8" id="KW-0245">EGF-like domain</keyword>
<dbReference type="PROSITE" id="PS00010">
    <property type="entry name" value="ASX_HYDROXYL"/>
    <property type="match status" value="1"/>
</dbReference>
<evidence type="ECO:0000313" key="13">
    <source>
        <dbReference type="Proteomes" id="UP000288716"/>
    </source>
</evidence>
<dbReference type="PANTHER" id="PTHR12916">
    <property type="entry name" value="CYTOCHROME C OXIDASE POLYPEPTIDE VIC-2"/>
    <property type="match status" value="1"/>
</dbReference>
<dbReference type="Proteomes" id="UP000288716">
    <property type="component" value="Unassembled WGS sequence"/>
</dbReference>
<dbReference type="InterPro" id="IPR013032">
    <property type="entry name" value="EGF-like_CS"/>
</dbReference>
<dbReference type="SUPFAM" id="SSF55729">
    <property type="entry name" value="Acyl-CoA N-acyltransferases (Nat)"/>
    <property type="match status" value="1"/>
</dbReference>
<gene>
    <name evidence="12" type="ORF">B4U80_02642</name>
</gene>
<dbReference type="OrthoDB" id="283575at2759"/>
<dbReference type="Pfam" id="PF00583">
    <property type="entry name" value="Acetyltransf_1"/>
    <property type="match status" value="1"/>
</dbReference>
<organism evidence="12 13">
    <name type="scientific">Leptotrombidium deliense</name>
    <dbReference type="NCBI Taxonomy" id="299467"/>
    <lineage>
        <taxon>Eukaryota</taxon>
        <taxon>Metazoa</taxon>
        <taxon>Ecdysozoa</taxon>
        <taxon>Arthropoda</taxon>
        <taxon>Chelicerata</taxon>
        <taxon>Arachnida</taxon>
        <taxon>Acari</taxon>
        <taxon>Acariformes</taxon>
        <taxon>Trombidiformes</taxon>
        <taxon>Prostigmata</taxon>
        <taxon>Anystina</taxon>
        <taxon>Parasitengona</taxon>
        <taxon>Trombiculoidea</taxon>
        <taxon>Trombiculidae</taxon>
        <taxon>Leptotrombidium</taxon>
    </lineage>
</organism>
<evidence type="ECO:0000259" key="11">
    <source>
        <dbReference type="PROSITE" id="PS51186"/>
    </source>
</evidence>
<dbReference type="GO" id="GO:0005576">
    <property type="term" value="C:extracellular region"/>
    <property type="evidence" value="ECO:0007669"/>
    <property type="project" value="UniProtKB-SubCell"/>
</dbReference>
<feature type="domain" description="EGF-like" evidence="10">
    <location>
        <begin position="282"/>
        <end position="318"/>
    </location>
</feature>
<dbReference type="Gene3D" id="3.40.630.30">
    <property type="match status" value="1"/>
</dbReference>
<dbReference type="PROSITE" id="PS01186">
    <property type="entry name" value="EGF_2"/>
    <property type="match status" value="6"/>
</dbReference>
<dbReference type="FunFam" id="2.10.25.10:FF:000472">
    <property type="entry name" value="Uncharacterized protein, isoform A"/>
    <property type="match status" value="1"/>
</dbReference>
<keyword evidence="5" id="KW-0677">Repeat</keyword>
<dbReference type="STRING" id="299467.A0A443S913"/>
<dbReference type="InterPro" id="IPR001791">
    <property type="entry name" value="Laminin_G"/>
</dbReference>
<evidence type="ECO:0000256" key="2">
    <source>
        <dbReference type="ARBA" id="ARBA00022525"/>
    </source>
</evidence>
<comment type="caution">
    <text evidence="12">The sequence shown here is derived from an EMBL/GenBank/DDBJ whole genome shotgun (WGS) entry which is preliminary data.</text>
</comment>
<evidence type="ECO:0000259" key="9">
    <source>
        <dbReference type="PROSITE" id="PS50025"/>
    </source>
</evidence>
<keyword evidence="2" id="KW-0964">Secreted</keyword>
<protein>
    <submittedName>
        <fullName evidence="12">Uncharacterized protein</fullName>
    </submittedName>
</protein>
<feature type="disulfide bond" evidence="8">
    <location>
        <begin position="225"/>
        <end position="234"/>
    </location>
</feature>
<dbReference type="PROSITE" id="PS51186">
    <property type="entry name" value="GNAT"/>
    <property type="match status" value="1"/>
</dbReference>
<evidence type="ECO:0000256" key="3">
    <source>
        <dbReference type="ARBA" id="ARBA00022536"/>
    </source>
</evidence>
<feature type="domain" description="EGF-like" evidence="10">
    <location>
        <begin position="162"/>
        <end position="198"/>
    </location>
</feature>
<dbReference type="InterPro" id="IPR001881">
    <property type="entry name" value="EGF-like_Ca-bd_dom"/>
</dbReference>
<dbReference type="SMART" id="SM00181">
    <property type="entry name" value="EGF"/>
    <property type="match status" value="8"/>
</dbReference>
<accession>A0A443S913</accession>
<dbReference type="InterPro" id="IPR016181">
    <property type="entry name" value="Acyl_CoA_acyltransferase"/>
</dbReference>
<evidence type="ECO:0000313" key="12">
    <source>
        <dbReference type="EMBL" id="RWS23895.1"/>
    </source>
</evidence>
<dbReference type="EMBL" id="NCKV01005712">
    <property type="protein sequence ID" value="RWS23895.1"/>
    <property type="molecule type" value="Genomic_DNA"/>
</dbReference>
<dbReference type="Pfam" id="PF00008">
    <property type="entry name" value="EGF"/>
    <property type="match status" value="4"/>
</dbReference>
<evidence type="ECO:0000256" key="8">
    <source>
        <dbReference type="PROSITE-ProRule" id="PRU00076"/>
    </source>
</evidence>
<sequence>MIDLTEVNMKQMYEKSEWGWNKDEKEAEFRHKKACFVFVTDTENGQTIGFTHFRFVFDDEGYFPVIYCYELQIQEQYYRQGIGRHLMDVLYAIGSQFKMKKVVLTTFKHNKRGMDFYMKGLGFKIDRWSPSKFKSDVSYEILSLSIKRKAHNGFTGYNCQTNYNECRLENCQNNSTCIDAIAEAQCVCLPGFSGKHCEIEINECLSNPCVHGKCIDKIDRYECKCDYGYSGVNCEIDETVCNETMANITTRCLNGGVCIEEAGFNFSCLCQNGYTGKYCENIIDNCKPNPCLNAGLCRSHIGDYNCICAFGWTGKRCEVRLRLCSENTCLNKGLCLTTANENEFKNRICYCVPGFYGHTCERRYNECIPSNKCLNGGNCVSGVDNYTCSCKESFRGVYCEVDCRTSSSEICIDAATITTIIAPSQTFIQSSFDTYSCSNDFCFATTPHETTPIVSMTQIPTFTATPSPVVSDFIPSSTVVFGNETDSKPKIPDKVYAPKFNGVTSYLTIVKDIYDSTDELLVKFSFKTEKSDSYLLYSDNQFSSGDFFVLYLQANTLKLALSCHRKMILVESHSQIADGNVHSVYIRLSLSADRKTCKVELKVNESKTLVDSGSFKAPITGLCFKHLHFGREPNRIVYSPFNGCLFDIFINGKQEFITQQISQQDLTECIEIGNICEREPCKNSGACIELINEWFCSCVVGFKGHFCEEASCELNPCRNEGFCVLQNSTSLRCICQRGYFGEVCEFALNVSHPAFGSRGDNVSYLSYSMSHFTSGEHLELRLRLITENIKQKSAIIAFMGQDNQYTPELSDDYLSISLHKGYLVYRINLGFGTKILTTALKANNTIETVYFGHHRQFVWLVTKDDVQYASRVPRKYRALNVSPDLYIGGHKNISQHLALTNHRSFKGCVFNVEARFDPRTQFERLDYVIDSRNVDECRELRLCKRSLQLCT</sequence>
<dbReference type="Pfam" id="PF02210">
    <property type="entry name" value="Laminin_G_2"/>
    <property type="match status" value="2"/>
</dbReference>
<dbReference type="FunFam" id="2.10.25.10:FF:000279">
    <property type="entry name" value="Neurogenic locus notch 1"/>
    <property type="match status" value="1"/>
</dbReference>